<dbReference type="RefSeq" id="YP_009842729.1">
    <property type="nucleotide sequence ID" value="NC_048743.1"/>
</dbReference>
<organism evidence="1 2">
    <name type="scientific">Mycobacterium phage DrLupo</name>
    <dbReference type="NCBI Taxonomy" id="2499037"/>
    <lineage>
        <taxon>Viruses</taxon>
        <taxon>Duplodnaviria</taxon>
        <taxon>Heunggongvirae</taxon>
        <taxon>Uroviricota</taxon>
        <taxon>Caudoviricetes</taxon>
        <taxon>Barnyardvirus</taxon>
        <taxon>Barnyardvirus drlupo</taxon>
    </lineage>
</organism>
<dbReference type="EMBL" id="MK279909">
    <property type="protein sequence ID" value="AZS12567.1"/>
    <property type="molecule type" value="Genomic_DNA"/>
</dbReference>
<gene>
    <name evidence="1" type="primary">31</name>
    <name evidence="1" type="ORF">SEA_DRLUPO_31</name>
</gene>
<keyword evidence="2" id="KW-1185">Reference proteome</keyword>
<protein>
    <submittedName>
        <fullName evidence="1">Uncharacterized protein</fullName>
    </submittedName>
</protein>
<proteinExistence type="predicted"/>
<name>A0A3S9UQJ3_9CAUD</name>
<reference evidence="1 2" key="1">
    <citation type="submission" date="2018-12" db="EMBL/GenBank/DDBJ databases">
        <authorList>
            <person name="Almail A."/>
            <person name="Dorhout K.E."/>
            <person name="Johnson J."/>
            <person name="Jorgensen H.J."/>
            <person name="Tolsma S."/>
            <person name="Garlena R.A."/>
            <person name="Russell D.A."/>
            <person name="Pope W.H."/>
            <person name="Jacobs-Sera D."/>
            <person name="Hatfull G.F."/>
        </authorList>
    </citation>
    <scope>NUCLEOTIDE SEQUENCE [LARGE SCALE GENOMIC DNA]</scope>
</reference>
<evidence type="ECO:0000313" key="1">
    <source>
        <dbReference type="EMBL" id="AZS12567.1"/>
    </source>
</evidence>
<dbReference type="KEGG" id="vg:55612990"/>
<accession>A0A3S9UQJ3</accession>
<dbReference type="Proteomes" id="UP000288363">
    <property type="component" value="Segment"/>
</dbReference>
<dbReference type="GeneID" id="55612990"/>
<sequence>MPEIRCANKKFGVVTDNATGIFEALCNSRFCGASKTTVIRHRWDLSKPTHGSPLLPYETTEFKRPK</sequence>
<evidence type="ECO:0000313" key="2">
    <source>
        <dbReference type="Proteomes" id="UP000288363"/>
    </source>
</evidence>